<keyword evidence="3" id="KW-1185">Reference proteome</keyword>
<protein>
    <submittedName>
        <fullName evidence="2">Uncharacterized protein</fullName>
    </submittedName>
</protein>
<evidence type="ECO:0000256" key="1">
    <source>
        <dbReference type="SAM" id="MobiDB-lite"/>
    </source>
</evidence>
<name>A0A3N4JCX0_9PEZI</name>
<dbReference type="AlphaFoldDB" id="A0A3N4JCX0"/>
<sequence>MHLQPRPVYYFRNNSVLATKVDSPLNISSSGACFGVWNTMISTSLSRATRSLEPTTLEPHEHLPSNIAVGQ</sequence>
<feature type="region of interest" description="Disordered" evidence="1">
    <location>
        <begin position="52"/>
        <end position="71"/>
    </location>
</feature>
<evidence type="ECO:0000313" key="2">
    <source>
        <dbReference type="EMBL" id="RPA96116.1"/>
    </source>
</evidence>
<accession>A0A3N4JCX0</accession>
<evidence type="ECO:0000313" key="3">
    <source>
        <dbReference type="Proteomes" id="UP000276215"/>
    </source>
</evidence>
<gene>
    <name evidence="2" type="ORF">L873DRAFT_1811740</name>
</gene>
<dbReference type="EMBL" id="ML120417">
    <property type="protein sequence ID" value="RPA96116.1"/>
    <property type="molecule type" value="Genomic_DNA"/>
</dbReference>
<proteinExistence type="predicted"/>
<reference evidence="2 3" key="1">
    <citation type="journal article" date="2018" name="Nat. Ecol. Evol.">
        <title>Pezizomycetes genomes reveal the molecular basis of ectomycorrhizal truffle lifestyle.</title>
        <authorList>
            <person name="Murat C."/>
            <person name="Payen T."/>
            <person name="Noel B."/>
            <person name="Kuo A."/>
            <person name="Morin E."/>
            <person name="Chen J."/>
            <person name="Kohler A."/>
            <person name="Krizsan K."/>
            <person name="Balestrini R."/>
            <person name="Da Silva C."/>
            <person name="Montanini B."/>
            <person name="Hainaut M."/>
            <person name="Levati E."/>
            <person name="Barry K.W."/>
            <person name="Belfiori B."/>
            <person name="Cichocki N."/>
            <person name="Clum A."/>
            <person name="Dockter R.B."/>
            <person name="Fauchery L."/>
            <person name="Guy J."/>
            <person name="Iotti M."/>
            <person name="Le Tacon F."/>
            <person name="Lindquist E.A."/>
            <person name="Lipzen A."/>
            <person name="Malagnac F."/>
            <person name="Mello A."/>
            <person name="Molinier V."/>
            <person name="Miyauchi S."/>
            <person name="Poulain J."/>
            <person name="Riccioni C."/>
            <person name="Rubini A."/>
            <person name="Sitrit Y."/>
            <person name="Splivallo R."/>
            <person name="Traeger S."/>
            <person name="Wang M."/>
            <person name="Zifcakova L."/>
            <person name="Wipf D."/>
            <person name="Zambonelli A."/>
            <person name="Paolocci F."/>
            <person name="Nowrousian M."/>
            <person name="Ottonello S."/>
            <person name="Baldrian P."/>
            <person name="Spatafora J.W."/>
            <person name="Henrissat B."/>
            <person name="Nagy L.G."/>
            <person name="Aury J.M."/>
            <person name="Wincker P."/>
            <person name="Grigoriev I.V."/>
            <person name="Bonfante P."/>
            <person name="Martin F.M."/>
        </authorList>
    </citation>
    <scope>NUCLEOTIDE SEQUENCE [LARGE SCALE GENOMIC DNA]</scope>
    <source>
        <strain evidence="2 3">120613-1</strain>
    </source>
</reference>
<dbReference type="PROSITE" id="PS51257">
    <property type="entry name" value="PROKAR_LIPOPROTEIN"/>
    <property type="match status" value="1"/>
</dbReference>
<organism evidence="2 3">
    <name type="scientific">Choiromyces venosus 120613-1</name>
    <dbReference type="NCBI Taxonomy" id="1336337"/>
    <lineage>
        <taxon>Eukaryota</taxon>
        <taxon>Fungi</taxon>
        <taxon>Dikarya</taxon>
        <taxon>Ascomycota</taxon>
        <taxon>Pezizomycotina</taxon>
        <taxon>Pezizomycetes</taxon>
        <taxon>Pezizales</taxon>
        <taxon>Tuberaceae</taxon>
        <taxon>Choiromyces</taxon>
    </lineage>
</organism>
<dbReference type="Proteomes" id="UP000276215">
    <property type="component" value="Unassembled WGS sequence"/>
</dbReference>